<name>W6TDZ7_HOLOB</name>
<gene>
    <name evidence="1" type="ORF">P618_200984</name>
</gene>
<dbReference type="RefSeq" id="WP_024161231.1">
    <property type="nucleotide sequence ID" value="NZ_AWTR02000081.1"/>
</dbReference>
<protein>
    <submittedName>
        <fullName evidence="1">Uncharacterized protein</fullName>
    </submittedName>
</protein>
<dbReference type="AlphaFoldDB" id="W6TDZ7"/>
<dbReference type="EMBL" id="AWTR02000081">
    <property type="protein sequence ID" value="ETZ06839.1"/>
    <property type="molecule type" value="Genomic_DNA"/>
</dbReference>
<accession>W6TDZ7</accession>
<reference evidence="1 2" key="1">
    <citation type="journal article" date="2014" name="FEMS Microbiol. Lett.">
        <title>Draft genome sequences of three Holospora species (Holospora obtusa, Holospora undulata, and Holospora elegans), endonuclear symbiotic bacteria of the ciliate Paramecium caudatum.</title>
        <authorList>
            <person name="Dohra H."/>
            <person name="Tanaka K."/>
            <person name="Suzuki T."/>
            <person name="Fujishima M."/>
            <person name="Suzuki H."/>
        </authorList>
    </citation>
    <scope>NUCLEOTIDE SEQUENCE [LARGE SCALE GENOMIC DNA]</scope>
    <source>
        <strain evidence="1 2">F1</strain>
    </source>
</reference>
<organism evidence="1 2">
    <name type="scientific">Holospora obtusa F1</name>
    <dbReference type="NCBI Taxonomy" id="1399147"/>
    <lineage>
        <taxon>Bacteria</taxon>
        <taxon>Pseudomonadati</taxon>
        <taxon>Pseudomonadota</taxon>
        <taxon>Alphaproteobacteria</taxon>
        <taxon>Holosporales</taxon>
        <taxon>Holosporaceae</taxon>
        <taxon>Holospora</taxon>
    </lineage>
</organism>
<evidence type="ECO:0000313" key="2">
    <source>
        <dbReference type="Proteomes" id="UP000019112"/>
    </source>
</evidence>
<evidence type="ECO:0000313" key="1">
    <source>
        <dbReference type="EMBL" id="ETZ06839.1"/>
    </source>
</evidence>
<dbReference type="Proteomes" id="UP000019112">
    <property type="component" value="Unassembled WGS sequence"/>
</dbReference>
<sequence>MQQTLRKVTKAWVEQKGAQHEATYVHMAVDTHDILVKVMLRQVLLLIASKLAGLLKE</sequence>
<keyword evidence="2" id="KW-1185">Reference proteome</keyword>
<proteinExistence type="predicted"/>
<comment type="caution">
    <text evidence="1">The sequence shown here is derived from an EMBL/GenBank/DDBJ whole genome shotgun (WGS) entry which is preliminary data.</text>
</comment>